<dbReference type="InterPro" id="IPR045501">
    <property type="entry name" value="DUF6490"/>
</dbReference>
<feature type="transmembrane region" description="Helical" evidence="1">
    <location>
        <begin position="45"/>
        <end position="65"/>
    </location>
</feature>
<dbReference type="PANTHER" id="PTHR46610">
    <property type="entry name" value="OS05G0181300 PROTEIN"/>
    <property type="match status" value="1"/>
</dbReference>
<feature type="transmembrane region" description="Helical" evidence="1">
    <location>
        <begin position="21"/>
        <end position="39"/>
    </location>
</feature>
<reference evidence="2" key="1">
    <citation type="submission" date="2020-05" db="EMBL/GenBank/DDBJ databases">
        <title>WGS assembly of Panicum virgatum.</title>
        <authorList>
            <person name="Lovell J.T."/>
            <person name="Jenkins J."/>
            <person name="Shu S."/>
            <person name="Juenger T.E."/>
            <person name="Schmutz J."/>
        </authorList>
    </citation>
    <scope>NUCLEOTIDE SEQUENCE</scope>
    <source>
        <strain evidence="2">AP13</strain>
    </source>
</reference>
<evidence type="ECO:0000313" key="2">
    <source>
        <dbReference type="EMBL" id="KAG2657085.1"/>
    </source>
</evidence>
<protein>
    <submittedName>
        <fullName evidence="2">Uncharacterized protein</fullName>
    </submittedName>
</protein>
<organism evidence="2 3">
    <name type="scientific">Panicum virgatum</name>
    <name type="common">Blackwell switchgrass</name>
    <dbReference type="NCBI Taxonomy" id="38727"/>
    <lineage>
        <taxon>Eukaryota</taxon>
        <taxon>Viridiplantae</taxon>
        <taxon>Streptophyta</taxon>
        <taxon>Embryophyta</taxon>
        <taxon>Tracheophyta</taxon>
        <taxon>Spermatophyta</taxon>
        <taxon>Magnoliopsida</taxon>
        <taxon>Liliopsida</taxon>
        <taxon>Poales</taxon>
        <taxon>Poaceae</taxon>
        <taxon>PACMAD clade</taxon>
        <taxon>Panicoideae</taxon>
        <taxon>Panicodae</taxon>
        <taxon>Paniceae</taxon>
        <taxon>Panicinae</taxon>
        <taxon>Panicum</taxon>
        <taxon>Panicum sect. Hiantes</taxon>
    </lineage>
</organism>
<feature type="transmembrane region" description="Helical" evidence="1">
    <location>
        <begin position="85"/>
        <end position="103"/>
    </location>
</feature>
<dbReference type="AlphaFoldDB" id="A0A8T0XCE9"/>
<keyword evidence="1" id="KW-0812">Transmembrane</keyword>
<dbReference type="OrthoDB" id="737602at2759"/>
<dbReference type="EMBL" id="CM029037">
    <property type="protein sequence ID" value="KAG2657085.1"/>
    <property type="molecule type" value="Genomic_DNA"/>
</dbReference>
<keyword evidence="1" id="KW-0472">Membrane</keyword>
<gene>
    <name evidence="2" type="ORF">PVAP13_1KG194900</name>
</gene>
<accession>A0A8T0XCE9</accession>
<dbReference type="PANTHER" id="PTHR46610:SF3">
    <property type="entry name" value="OS01G0238200 PROTEIN"/>
    <property type="match status" value="1"/>
</dbReference>
<feature type="transmembrane region" description="Helical" evidence="1">
    <location>
        <begin position="109"/>
        <end position="130"/>
    </location>
</feature>
<name>A0A8T0XCE9_PANVG</name>
<keyword evidence="1" id="KW-1133">Transmembrane helix</keyword>
<dbReference type="Proteomes" id="UP000823388">
    <property type="component" value="Chromosome 1K"/>
</dbReference>
<sequence>MDPPRPPAAEDPGRGGLPPPLLTMLGFAFLTFNSAMAVYRSQGDPQSVALVTFSYVDLVLLFFCLRSYEREPAGYGSRRKWRVKAAVWVLTTLLTLAFSYKVAEVMPPVVAVLVWAMAAATVVGGFYAFFVHESKPSTTSEPQNTADSAV</sequence>
<proteinExistence type="predicted"/>
<evidence type="ECO:0000256" key="1">
    <source>
        <dbReference type="SAM" id="Phobius"/>
    </source>
</evidence>
<evidence type="ECO:0000313" key="3">
    <source>
        <dbReference type="Proteomes" id="UP000823388"/>
    </source>
</evidence>
<dbReference type="Pfam" id="PF20100">
    <property type="entry name" value="DUF6490"/>
    <property type="match status" value="1"/>
</dbReference>
<comment type="caution">
    <text evidence="2">The sequence shown here is derived from an EMBL/GenBank/DDBJ whole genome shotgun (WGS) entry which is preliminary data.</text>
</comment>
<keyword evidence="3" id="KW-1185">Reference proteome</keyword>